<dbReference type="Gene3D" id="1.20.144.10">
    <property type="entry name" value="Phosphatidic acid phosphatase type 2/haloperoxidase"/>
    <property type="match status" value="1"/>
</dbReference>
<dbReference type="PANTHER" id="PTHR14969">
    <property type="entry name" value="SPHINGOSINE-1-PHOSPHATE PHOSPHOHYDROLASE"/>
    <property type="match status" value="1"/>
</dbReference>
<dbReference type="SUPFAM" id="SSF48317">
    <property type="entry name" value="Acid phosphatase/Vanadium-dependent haloperoxidase"/>
    <property type="match status" value="1"/>
</dbReference>
<dbReference type="PANTHER" id="PTHR14969:SF13">
    <property type="entry name" value="AT30094P"/>
    <property type="match status" value="1"/>
</dbReference>
<dbReference type="InterPro" id="IPR036938">
    <property type="entry name" value="PAP2/HPO_sf"/>
</dbReference>
<feature type="transmembrane region" description="Helical" evidence="1">
    <location>
        <begin position="135"/>
        <end position="153"/>
    </location>
</feature>
<keyword evidence="1" id="KW-0472">Membrane</keyword>
<dbReference type="SMART" id="SM00014">
    <property type="entry name" value="acidPPc"/>
    <property type="match status" value="1"/>
</dbReference>
<keyword evidence="3" id="KW-0378">Hydrolase</keyword>
<evidence type="ECO:0000259" key="2">
    <source>
        <dbReference type="SMART" id="SM00014"/>
    </source>
</evidence>
<feature type="domain" description="Phosphatidic acid phosphatase type 2/haloperoxidase" evidence="2">
    <location>
        <begin position="62"/>
        <end position="174"/>
    </location>
</feature>
<dbReference type="EMBL" id="JAGGLM010000007">
    <property type="protein sequence ID" value="MBP2032828.1"/>
    <property type="molecule type" value="Genomic_DNA"/>
</dbReference>
<dbReference type="EC" id="3.6.1.27" evidence="3"/>
<keyword evidence="1" id="KW-1133">Transmembrane helix</keyword>
<comment type="caution">
    <text evidence="3">The sequence shown here is derived from an EMBL/GenBank/DDBJ whole genome shotgun (WGS) entry which is preliminary data.</text>
</comment>
<name>A0ABS4KS18_9CLOT</name>
<protein>
    <submittedName>
        <fullName evidence="3">Undecaprenyl-diphosphatase</fullName>
        <ecNumber evidence="3">3.6.1.27</ecNumber>
    </submittedName>
</protein>
<dbReference type="Pfam" id="PF01569">
    <property type="entry name" value="PAP2"/>
    <property type="match status" value="1"/>
</dbReference>
<reference evidence="3 4" key="1">
    <citation type="submission" date="2021-03" db="EMBL/GenBank/DDBJ databases">
        <title>Genomic Encyclopedia of Type Strains, Phase IV (KMG-IV): sequencing the most valuable type-strain genomes for metagenomic binning, comparative biology and taxonomic classification.</title>
        <authorList>
            <person name="Goeker M."/>
        </authorList>
    </citation>
    <scope>NUCLEOTIDE SEQUENCE [LARGE SCALE GENOMIC DNA]</scope>
    <source>
        <strain evidence="3 4">DSM 28783</strain>
    </source>
</reference>
<evidence type="ECO:0000313" key="4">
    <source>
        <dbReference type="Proteomes" id="UP001519307"/>
    </source>
</evidence>
<keyword evidence="4" id="KW-1185">Reference proteome</keyword>
<evidence type="ECO:0000313" key="3">
    <source>
        <dbReference type="EMBL" id="MBP2032828.1"/>
    </source>
</evidence>
<dbReference type="InterPro" id="IPR000326">
    <property type="entry name" value="PAP2/HPO"/>
</dbReference>
<organism evidence="3 4">
    <name type="scientific">Clostridium algifaecis</name>
    <dbReference type="NCBI Taxonomy" id="1472040"/>
    <lineage>
        <taxon>Bacteria</taxon>
        <taxon>Bacillati</taxon>
        <taxon>Bacillota</taxon>
        <taxon>Clostridia</taxon>
        <taxon>Eubacteriales</taxon>
        <taxon>Clostridiaceae</taxon>
        <taxon>Clostridium</taxon>
    </lineage>
</organism>
<sequence length="178" mass="20365">MYLSTLRRINIFDNYILYVVKKYMQNKYFDRVMPIVTSMGNGGFIWITIAGILILDKQYRAIGNIVILTLIISTIVGEGIVKHIVRRVRPCNYQNSINFNLLITKPMSYSFPSGHTLSSFAVAEVLSMYFSQYKLIFMGIALLIAFSRIYLYVHYPTDVIAGIIIGILCSKLIFIVLQ</sequence>
<feature type="transmembrane region" description="Helical" evidence="1">
    <location>
        <begin position="61"/>
        <end position="81"/>
    </location>
</feature>
<dbReference type="GO" id="GO:0050380">
    <property type="term" value="F:undecaprenyl-diphosphatase activity"/>
    <property type="evidence" value="ECO:0007669"/>
    <property type="project" value="UniProtKB-EC"/>
</dbReference>
<feature type="transmembrane region" description="Helical" evidence="1">
    <location>
        <begin position="32"/>
        <end position="55"/>
    </location>
</feature>
<dbReference type="Proteomes" id="UP001519307">
    <property type="component" value="Unassembled WGS sequence"/>
</dbReference>
<gene>
    <name evidence="3" type="ORF">J2Z42_001502</name>
</gene>
<dbReference type="RefSeq" id="WP_209701988.1">
    <property type="nucleotide sequence ID" value="NZ_JAGGLM010000007.1"/>
</dbReference>
<accession>A0ABS4KS18</accession>
<keyword evidence="1" id="KW-0812">Transmembrane</keyword>
<feature type="transmembrane region" description="Helical" evidence="1">
    <location>
        <begin position="159"/>
        <end position="177"/>
    </location>
</feature>
<proteinExistence type="predicted"/>
<evidence type="ECO:0000256" key="1">
    <source>
        <dbReference type="SAM" id="Phobius"/>
    </source>
</evidence>